<reference evidence="1 2" key="1">
    <citation type="submission" date="2023-07" db="EMBL/GenBank/DDBJ databases">
        <title>Sorghum-associated microbial communities from plants grown in Nebraska, USA.</title>
        <authorList>
            <person name="Schachtman D."/>
        </authorList>
    </citation>
    <scope>NUCLEOTIDE SEQUENCE [LARGE SCALE GENOMIC DNA]</scope>
    <source>
        <strain evidence="1 2">CC482</strain>
    </source>
</reference>
<keyword evidence="2" id="KW-1185">Reference proteome</keyword>
<dbReference type="Proteomes" id="UP001229346">
    <property type="component" value="Unassembled WGS sequence"/>
</dbReference>
<organism evidence="1 2">
    <name type="scientific">Paenibacillus harenae</name>
    <dbReference type="NCBI Taxonomy" id="306543"/>
    <lineage>
        <taxon>Bacteria</taxon>
        <taxon>Bacillati</taxon>
        <taxon>Bacillota</taxon>
        <taxon>Bacilli</taxon>
        <taxon>Bacillales</taxon>
        <taxon>Paenibacillaceae</taxon>
        <taxon>Paenibacillus</taxon>
    </lineage>
</organism>
<sequence length="47" mass="5581">MELLSDEMLIDTYFAAIQYNLDQEFIRMLAMELKRRKVNPDSSRITA</sequence>
<gene>
    <name evidence="1" type="ORF">J2T15_004820</name>
</gene>
<dbReference type="Pfam" id="PF08970">
    <property type="entry name" value="Sda"/>
    <property type="match status" value="1"/>
</dbReference>
<dbReference type="EMBL" id="JAUSSU010000010">
    <property type="protein sequence ID" value="MDQ0115362.1"/>
    <property type="molecule type" value="Genomic_DNA"/>
</dbReference>
<evidence type="ECO:0000313" key="2">
    <source>
        <dbReference type="Proteomes" id="UP001229346"/>
    </source>
</evidence>
<dbReference type="Gene3D" id="1.10.287.1100">
    <property type="entry name" value="Sporulation inhibitor A"/>
    <property type="match status" value="1"/>
</dbReference>
<dbReference type="InterPro" id="IPR036916">
    <property type="entry name" value="Sda_sf"/>
</dbReference>
<dbReference type="SUPFAM" id="SSF100985">
    <property type="entry name" value="Sporulation inhibitor Sda"/>
    <property type="match status" value="1"/>
</dbReference>
<name>A0ABT9U7Z9_PAEHA</name>
<accession>A0ABT9U7Z9</accession>
<comment type="caution">
    <text evidence="1">The sequence shown here is derived from an EMBL/GenBank/DDBJ whole genome shotgun (WGS) entry which is preliminary data.</text>
</comment>
<evidence type="ECO:0000313" key="1">
    <source>
        <dbReference type="EMBL" id="MDQ0115362.1"/>
    </source>
</evidence>
<protein>
    <submittedName>
        <fullName evidence="1">Developmental checkpoint coupling sporulation initiation to replication initiation</fullName>
    </submittedName>
</protein>
<dbReference type="InterPro" id="IPR015064">
    <property type="entry name" value="Sda"/>
</dbReference>
<proteinExistence type="predicted"/>
<dbReference type="RefSeq" id="WP_307206930.1">
    <property type="nucleotide sequence ID" value="NZ_JAUSST010000003.1"/>
</dbReference>